<evidence type="ECO:0000313" key="2">
    <source>
        <dbReference type="Proteomes" id="UP001206572"/>
    </source>
</evidence>
<dbReference type="Proteomes" id="UP001206572">
    <property type="component" value="Unassembled WGS sequence"/>
</dbReference>
<name>A0ABT2ANE4_9BURK</name>
<dbReference type="PANTHER" id="PTHR42923:SF39">
    <property type="entry name" value="AMINO OXIDASE"/>
    <property type="match status" value="1"/>
</dbReference>
<evidence type="ECO:0000313" key="1">
    <source>
        <dbReference type="EMBL" id="MCS0597710.1"/>
    </source>
</evidence>
<reference evidence="1 2" key="1">
    <citation type="submission" date="2022-08" db="EMBL/GenBank/DDBJ databases">
        <title>Reclassification of Massilia species as members of the genera Telluria, Duganella, Pseudoduganella, Mokoshia gen. nov. and Zemynaea gen. nov. using orthogonal and non-orthogonal genome-based approaches.</title>
        <authorList>
            <person name="Bowman J.P."/>
        </authorList>
    </citation>
    <scope>NUCLEOTIDE SEQUENCE [LARGE SCALE GENOMIC DNA]</scope>
    <source>
        <strain evidence="1 2">JCM 31661</strain>
    </source>
</reference>
<accession>A0ABT2ANE4</accession>
<organism evidence="1 2">
    <name type="scientific">Massilia agri</name>
    <dbReference type="NCBI Taxonomy" id="1886785"/>
    <lineage>
        <taxon>Bacteria</taxon>
        <taxon>Pseudomonadati</taxon>
        <taxon>Pseudomonadota</taxon>
        <taxon>Betaproteobacteria</taxon>
        <taxon>Burkholderiales</taxon>
        <taxon>Oxalobacteraceae</taxon>
        <taxon>Telluria group</taxon>
        <taxon>Massilia</taxon>
    </lineage>
</organism>
<dbReference type="SUPFAM" id="SSF51905">
    <property type="entry name" value="FAD/NAD(P)-binding domain"/>
    <property type="match status" value="1"/>
</dbReference>
<sequence>MDRRSFVLSALGAGAAGLATSVGFHRWQELTPEVHYPGRLEGHFLRGRGALPPPAKVVDTDVVILGSGIGGLSAAWQLGRLGHEDYLLLDGPEAFGNAAGSRYGELACPTGAHYLPLPGPESTHVRAMLADLGILLRDPEGEKPYYDERFILHGPEERLLRNGEWHEGLVPVDADDAAQHKLFFDEMARLRHARGKDGRRAFVFPLALSSNDPAYALLDRISFAQWLGDQGYRSSTLRWYLDYCCRDDYGAGLDRVSAWAGIHYFAGRWGQAANAGENALLTWPGGLSPLAEALAGRAGARRRKGTAASVREVDGSIEALCFTLQEGRPQTFLVRARRAIVAMPLFVASRVVEGIERYGFDPRRHLPEYAPWMVSNFLMRDFPRELPEAVLAWDNVVYQGRGLGYVVSTHQDIRSRPPEKTVFTAYTALSQHTPAQARRWMQGASGAELLELASSDLKEAYGWALAPCVERVDITLRAHAMAVPRPGFRGNAGLAALRESTGPILFAHADLSGLSVFEEAAWWGCRAAQRAAV</sequence>
<dbReference type="EMBL" id="JANUHA010000010">
    <property type="protein sequence ID" value="MCS0597710.1"/>
    <property type="molecule type" value="Genomic_DNA"/>
</dbReference>
<dbReference type="RefSeq" id="WP_258828732.1">
    <property type="nucleotide sequence ID" value="NZ_JANUHA010000010.1"/>
</dbReference>
<protein>
    <submittedName>
        <fullName evidence="1">NAD(P)-binding protein</fullName>
    </submittedName>
</protein>
<proteinExistence type="predicted"/>
<keyword evidence="2" id="KW-1185">Reference proteome</keyword>
<comment type="caution">
    <text evidence="1">The sequence shown here is derived from an EMBL/GenBank/DDBJ whole genome shotgun (WGS) entry which is preliminary data.</text>
</comment>
<dbReference type="Gene3D" id="3.50.50.60">
    <property type="entry name" value="FAD/NAD(P)-binding domain"/>
    <property type="match status" value="1"/>
</dbReference>
<dbReference type="InterPro" id="IPR036188">
    <property type="entry name" value="FAD/NAD-bd_sf"/>
</dbReference>
<dbReference type="Pfam" id="PF13450">
    <property type="entry name" value="NAD_binding_8"/>
    <property type="match status" value="1"/>
</dbReference>
<dbReference type="PANTHER" id="PTHR42923">
    <property type="entry name" value="PROTOPORPHYRINOGEN OXIDASE"/>
    <property type="match status" value="1"/>
</dbReference>
<dbReference type="InterPro" id="IPR050464">
    <property type="entry name" value="Zeta_carotene_desat/Oxidored"/>
</dbReference>
<gene>
    <name evidence="1" type="ORF">NX780_15285</name>
</gene>